<reference evidence="2 3" key="1">
    <citation type="submission" date="2019-04" db="EMBL/GenBank/DDBJ databases">
        <authorList>
            <person name="Feng G."/>
            <person name="Zhang J."/>
            <person name="Zhu H."/>
        </authorList>
    </citation>
    <scope>NUCLEOTIDE SEQUENCE [LARGE SCALE GENOMIC DNA]</scope>
    <source>
        <strain evidence="2 3">JCM 17223</strain>
    </source>
</reference>
<feature type="domain" description="Condensation" evidence="1">
    <location>
        <begin position="73"/>
        <end position="525"/>
    </location>
</feature>
<dbReference type="PANTHER" id="PTHR45398:SF1">
    <property type="entry name" value="ENZYME, PUTATIVE (JCVI)-RELATED"/>
    <property type="match status" value="1"/>
</dbReference>
<dbReference type="InterPro" id="IPR001242">
    <property type="entry name" value="Condensation_dom"/>
</dbReference>
<dbReference type="GO" id="GO:0003824">
    <property type="term" value="F:catalytic activity"/>
    <property type="evidence" value="ECO:0007669"/>
    <property type="project" value="InterPro"/>
</dbReference>
<dbReference type="CDD" id="cd19531">
    <property type="entry name" value="LCL_NRPS-like"/>
    <property type="match status" value="1"/>
</dbReference>
<dbReference type="AlphaFoldDB" id="A0A4Z0PFH9"/>
<keyword evidence="3" id="KW-1185">Reference proteome</keyword>
<protein>
    <recommendedName>
        <fullName evidence="1">Condensation domain-containing protein</fullName>
    </recommendedName>
</protein>
<evidence type="ECO:0000313" key="2">
    <source>
        <dbReference type="EMBL" id="TGE12801.1"/>
    </source>
</evidence>
<dbReference type="SUPFAM" id="SSF52777">
    <property type="entry name" value="CoA-dependent acyltransferases"/>
    <property type="match status" value="2"/>
</dbReference>
<gene>
    <name evidence="2" type="ORF">E5J99_19965</name>
</gene>
<dbReference type="Gene3D" id="3.30.559.10">
    <property type="entry name" value="Chloramphenicol acetyltransferase-like domain"/>
    <property type="match status" value="1"/>
</dbReference>
<accession>A0A4Z0PFH9</accession>
<proteinExistence type="predicted"/>
<dbReference type="EMBL" id="SRLD01000063">
    <property type="protein sequence ID" value="TGE12801.1"/>
    <property type="molecule type" value="Genomic_DNA"/>
</dbReference>
<name>A0A4Z0PFH9_9BACT</name>
<comment type="caution">
    <text evidence="2">The sequence shown here is derived from an EMBL/GenBank/DDBJ whole genome shotgun (WGS) entry which is preliminary data.</text>
</comment>
<feature type="non-terminal residue" evidence="2">
    <location>
        <position position="579"/>
    </location>
</feature>
<dbReference type="Gene3D" id="3.30.559.30">
    <property type="entry name" value="Nonribosomal peptide synthetase, condensation domain"/>
    <property type="match status" value="1"/>
</dbReference>
<organism evidence="2 3">
    <name type="scientific">Hymenobacter elongatus</name>
    <dbReference type="NCBI Taxonomy" id="877208"/>
    <lineage>
        <taxon>Bacteria</taxon>
        <taxon>Pseudomonadati</taxon>
        <taxon>Bacteroidota</taxon>
        <taxon>Cytophagia</taxon>
        <taxon>Cytophagales</taxon>
        <taxon>Hymenobacteraceae</taxon>
        <taxon>Hymenobacter</taxon>
    </lineage>
</organism>
<evidence type="ECO:0000259" key="1">
    <source>
        <dbReference type="Pfam" id="PF00668"/>
    </source>
</evidence>
<dbReference type="Proteomes" id="UP000297739">
    <property type="component" value="Unassembled WGS sequence"/>
</dbReference>
<dbReference type="PANTHER" id="PTHR45398">
    <property type="match status" value="1"/>
</dbReference>
<sequence length="579" mass="64977">MDVLDLLLNLRAKGTTITLDDTANTLRLRGKTENLTAQDKDLIRTHKTALMDFIRTERVKQKDYATIPPVPAQPDYALSDGQRRLWYLSQADENAVTYNIPSVLELTGPLDAGLFEHAINSVIERHEILRTVFRENAQGEPRQHVLSASELAFRLRYSDLSAHPNGDDQVRAEVHQDLAVAFHLGQGPLLRASLFQLATDRHVFYYNMHHIISDGWSMQLLTKDVLTSYLALVQGQENVLEPLKIQYKDYAAWHLQQLSGDSLHTLENYWKEKFTGELPIMQLPSSKTRPALLTHNGAFHTIALDQATTHQLRHLSQQLGGTLFMGLLACLKGMLYRYTGQEDMVIGSPIAGREHSELEDQLGFYVNTLALRTQFSGQDSFEALFERVKATTLGAFQHQLYPFDRLVETVGLRRDPSRSPLFDVMLNLQSADATSTRAAQEANSLASADFVISQEVASKFDLSFRCHEQPDALSIRMEYNTDVLDSFFIEQFGRHFTDFVAAILRDSTQPVGRIDYLSEEEKNSLPLTNTETDFASSTGSLLAEFGAVVLAHGSRVAVRGRSGSRLTYAELDAQSSQLA</sequence>
<dbReference type="Pfam" id="PF00668">
    <property type="entry name" value="Condensation"/>
    <property type="match status" value="1"/>
</dbReference>
<dbReference type="InterPro" id="IPR023213">
    <property type="entry name" value="CAT-like_dom_sf"/>
</dbReference>
<evidence type="ECO:0000313" key="3">
    <source>
        <dbReference type="Proteomes" id="UP000297739"/>
    </source>
</evidence>